<gene>
    <name evidence="2" type="ORF">HNR61_005669</name>
</gene>
<dbReference type="Pfam" id="PF05331">
    <property type="entry name" value="DUF742"/>
    <property type="match status" value="1"/>
</dbReference>
<dbReference type="EMBL" id="JACJIA010000008">
    <property type="protein sequence ID" value="MBA8954015.1"/>
    <property type="molecule type" value="Genomic_DNA"/>
</dbReference>
<feature type="region of interest" description="Disordered" evidence="1">
    <location>
        <begin position="1"/>
        <end position="61"/>
    </location>
</feature>
<reference evidence="2 3" key="1">
    <citation type="submission" date="2020-08" db="EMBL/GenBank/DDBJ databases">
        <title>Genomic Encyclopedia of Type Strains, Phase IV (KMG-IV): sequencing the most valuable type-strain genomes for metagenomic binning, comparative biology and taxonomic classification.</title>
        <authorList>
            <person name="Goeker M."/>
        </authorList>
    </citation>
    <scope>NUCLEOTIDE SEQUENCE [LARGE SCALE GENOMIC DNA]</scope>
    <source>
        <strain evidence="2 3">DSM 44197</strain>
    </source>
</reference>
<comment type="caution">
    <text evidence="2">The sequence shown here is derived from an EMBL/GenBank/DDBJ whole genome shotgun (WGS) entry which is preliminary data.</text>
</comment>
<evidence type="ECO:0008006" key="4">
    <source>
        <dbReference type="Google" id="ProtNLM"/>
    </source>
</evidence>
<evidence type="ECO:0000313" key="2">
    <source>
        <dbReference type="EMBL" id="MBA8954015.1"/>
    </source>
</evidence>
<dbReference type="Proteomes" id="UP000572680">
    <property type="component" value="Unassembled WGS sequence"/>
</dbReference>
<proteinExistence type="predicted"/>
<dbReference type="PANTHER" id="PTHR36221:SF1">
    <property type="entry name" value="DUF742 DOMAIN-CONTAINING PROTEIN"/>
    <property type="match status" value="1"/>
</dbReference>
<dbReference type="RefSeq" id="WP_182846162.1">
    <property type="nucleotide sequence ID" value="NZ_BAAALP010000001.1"/>
</dbReference>
<dbReference type="InterPro" id="IPR007995">
    <property type="entry name" value="DUF742"/>
</dbReference>
<protein>
    <recommendedName>
        <fullName evidence="4">DUF742 domain-containing protein</fullName>
    </recommendedName>
</protein>
<dbReference type="PANTHER" id="PTHR36221">
    <property type="entry name" value="DUF742 DOMAIN-CONTAINING PROTEIN"/>
    <property type="match status" value="1"/>
</dbReference>
<feature type="compositionally biased region" description="Pro residues" evidence="1">
    <location>
        <begin position="1"/>
        <end position="12"/>
    </location>
</feature>
<accession>A0A7W3LTN7</accession>
<organism evidence="2 3">
    <name type="scientific">Actinomadura namibiensis</name>
    <dbReference type="NCBI Taxonomy" id="182080"/>
    <lineage>
        <taxon>Bacteria</taxon>
        <taxon>Bacillati</taxon>
        <taxon>Actinomycetota</taxon>
        <taxon>Actinomycetes</taxon>
        <taxon>Streptosporangiales</taxon>
        <taxon>Thermomonosporaceae</taxon>
        <taxon>Actinomadura</taxon>
    </lineage>
</organism>
<dbReference type="AlphaFoldDB" id="A0A7W3LTN7"/>
<name>A0A7W3LTN7_ACTNM</name>
<keyword evidence="3" id="KW-1185">Reference proteome</keyword>
<sequence>MMPPEDPTPYPPPDRERWPETPPEWRERPAPDLPAFEQRAYEPNAFEPPEPEGPPDEPAGPMLRPYVMTGGRIEPTRGEFDLITLVLATGPEPESSVGLGPEHLAIWRLCQQVLSVAEITGHLDLPVATVRVLLGDLLDHGLIALQEPEPEADMHDLQLYKAVIDGLRAL</sequence>
<evidence type="ECO:0000256" key="1">
    <source>
        <dbReference type="SAM" id="MobiDB-lite"/>
    </source>
</evidence>
<evidence type="ECO:0000313" key="3">
    <source>
        <dbReference type="Proteomes" id="UP000572680"/>
    </source>
</evidence>
<feature type="compositionally biased region" description="Basic and acidic residues" evidence="1">
    <location>
        <begin position="13"/>
        <end position="30"/>
    </location>
</feature>